<organism evidence="1 2">
    <name type="scientific">Punctularia strigosozonata (strain HHB-11173)</name>
    <name type="common">White-rot fungus</name>
    <dbReference type="NCBI Taxonomy" id="741275"/>
    <lineage>
        <taxon>Eukaryota</taxon>
        <taxon>Fungi</taxon>
        <taxon>Dikarya</taxon>
        <taxon>Basidiomycota</taxon>
        <taxon>Agaricomycotina</taxon>
        <taxon>Agaricomycetes</taxon>
        <taxon>Corticiales</taxon>
        <taxon>Punctulariaceae</taxon>
        <taxon>Punctularia</taxon>
    </lineage>
</organism>
<evidence type="ECO:0000313" key="2">
    <source>
        <dbReference type="Proteomes" id="UP000054196"/>
    </source>
</evidence>
<dbReference type="OrthoDB" id="2691851at2759"/>
<dbReference type="GeneID" id="18885772"/>
<protein>
    <submittedName>
        <fullName evidence="1">Uncharacterized protein</fullName>
    </submittedName>
</protein>
<gene>
    <name evidence="1" type="ORF">PUNSTDRAFT_77991</name>
</gene>
<sequence length="667" mass="75425">MLGRLYHCKDNTPHGYLNCAQHLDKLRRLSKRVRELTLEGFNQGRKLAVRMQRIDDLKRYVMLVAEGNVSRMHIVTSVALRQHCSPNKLVENMEKAARELYKPKSYSEAEFKQSYVLYRIGGYRVAEFAHRTRGLPSVRQTQRKIDAPAIRVSAGFPTVEEVSENFGTFFKARQIDVAQNSLTIKTLGAILMFDELAILKRLHWDPLDNCFKGICREHERELPTLEFNSMNEAKVLEEALLQDKVHIGSEATMGALSVISDDPSLYSAKVIMISPTCKCGESVSRHADLLDVVYKAASEGAKALRFSIYSLASDGDSRRRQALFKLTMTHELSPEDDLELYRHLARMDFFPLWCGRDSITSSFDFKHAQKRLRNTLLREAGVTIRGIHITKPIILNHLMCTPELMLSKSAAESLLNAADRQDVGLMYRLLRALYNLPPPSIEDSPIFAANRRILRLYGKLGMRLLRPYTDATMSLSQQLTDLSAASLVLFELYGVDKGSFIPVQLYSDLQHEIQNVFFTVAKTKRDNPDGKVHLVLCGTDTLETFFGIVRTMAGTDVNFDSYQLGNRTSGASQVTEILGLHPEWDPGSRRLRLGSLSDANEHDVSKFDQLTPRSWIADVSVRDVVPATCWKLGEREAMNDLIEAEIHPSFDQKRASGKPYSLFSPFG</sequence>
<reference evidence="2" key="1">
    <citation type="journal article" date="2012" name="Science">
        <title>The Paleozoic origin of enzymatic lignin decomposition reconstructed from 31 fungal genomes.</title>
        <authorList>
            <person name="Floudas D."/>
            <person name="Binder M."/>
            <person name="Riley R."/>
            <person name="Barry K."/>
            <person name="Blanchette R.A."/>
            <person name="Henrissat B."/>
            <person name="Martinez A.T."/>
            <person name="Otillar R."/>
            <person name="Spatafora J.W."/>
            <person name="Yadav J.S."/>
            <person name="Aerts A."/>
            <person name="Benoit I."/>
            <person name="Boyd A."/>
            <person name="Carlson A."/>
            <person name="Copeland A."/>
            <person name="Coutinho P.M."/>
            <person name="de Vries R.P."/>
            <person name="Ferreira P."/>
            <person name="Findley K."/>
            <person name="Foster B."/>
            <person name="Gaskell J."/>
            <person name="Glotzer D."/>
            <person name="Gorecki P."/>
            <person name="Heitman J."/>
            <person name="Hesse C."/>
            <person name="Hori C."/>
            <person name="Igarashi K."/>
            <person name="Jurgens J.A."/>
            <person name="Kallen N."/>
            <person name="Kersten P."/>
            <person name="Kohler A."/>
            <person name="Kuees U."/>
            <person name="Kumar T.K.A."/>
            <person name="Kuo A."/>
            <person name="LaButti K."/>
            <person name="Larrondo L.F."/>
            <person name="Lindquist E."/>
            <person name="Ling A."/>
            <person name="Lombard V."/>
            <person name="Lucas S."/>
            <person name="Lundell T."/>
            <person name="Martin R."/>
            <person name="McLaughlin D.J."/>
            <person name="Morgenstern I."/>
            <person name="Morin E."/>
            <person name="Murat C."/>
            <person name="Nagy L.G."/>
            <person name="Nolan M."/>
            <person name="Ohm R.A."/>
            <person name="Patyshakuliyeva A."/>
            <person name="Rokas A."/>
            <person name="Ruiz-Duenas F.J."/>
            <person name="Sabat G."/>
            <person name="Salamov A."/>
            <person name="Samejima M."/>
            <person name="Schmutz J."/>
            <person name="Slot J.C."/>
            <person name="St John F."/>
            <person name="Stenlid J."/>
            <person name="Sun H."/>
            <person name="Sun S."/>
            <person name="Syed K."/>
            <person name="Tsang A."/>
            <person name="Wiebenga A."/>
            <person name="Young D."/>
            <person name="Pisabarro A."/>
            <person name="Eastwood D.C."/>
            <person name="Martin F."/>
            <person name="Cullen D."/>
            <person name="Grigoriev I.V."/>
            <person name="Hibbett D.S."/>
        </authorList>
    </citation>
    <scope>NUCLEOTIDE SEQUENCE [LARGE SCALE GENOMIC DNA]</scope>
    <source>
        <strain evidence="2">HHB-11173 SS5</strain>
    </source>
</reference>
<dbReference type="EMBL" id="JH687561">
    <property type="protein sequence ID" value="EIN03549.1"/>
    <property type="molecule type" value="Genomic_DNA"/>
</dbReference>
<feature type="non-terminal residue" evidence="1">
    <location>
        <position position="667"/>
    </location>
</feature>
<dbReference type="AlphaFoldDB" id="R7S122"/>
<accession>R7S122</accession>
<dbReference type="eggNOG" id="ENOG502S64X">
    <property type="taxonomic scope" value="Eukaryota"/>
</dbReference>
<evidence type="ECO:0000313" key="1">
    <source>
        <dbReference type="EMBL" id="EIN03549.1"/>
    </source>
</evidence>
<dbReference type="KEGG" id="psq:PUNSTDRAFT_77991"/>
<proteinExistence type="predicted"/>
<dbReference type="RefSeq" id="XP_007389206.1">
    <property type="nucleotide sequence ID" value="XM_007389144.1"/>
</dbReference>
<dbReference type="HOGENOM" id="CLU_017008_0_0_1"/>
<name>R7S122_PUNST</name>
<dbReference type="OMA" id="CREHERE"/>
<dbReference type="Proteomes" id="UP000054196">
    <property type="component" value="Unassembled WGS sequence"/>
</dbReference>
<keyword evidence="2" id="KW-1185">Reference proteome</keyword>